<accession>A0A318UQ43</accession>
<evidence type="ECO:0000313" key="4">
    <source>
        <dbReference type="Proteomes" id="UP000248198"/>
    </source>
</evidence>
<gene>
    <name evidence="3" type="ORF">B0O44_101678</name>
</gene>
<dbReference type="Proteomes" id="UP000248198">
    <property type="component" value="Unassembled WGS sequence"/>
</dbReference>
<keyword evidence="2" id="KW-0732">Signal</keyword>
<evidence type="ECO:0000256" key="2">
    <source>
        <dbReference type="SAM" id="SignalP"/>
    </source>
</evidence>
<comment type="caution">
    <text evidence="3">The sequence shown here is derived from an EMBL/GenBank/DDBJ whole genome shotgun (WGS) entry which is preliminary data.</text>
</comment>
<keyword evidence="4" id="KW-1185">Reference proteome</keyword>
<organism evidence="3 4">
    <name type="scientific">Pedobacter nutrimenti</name>
    <dbReference type="NCBI Taxonomy" id="1241337"/>
    <lineage>
        <taxon>Bacteria</taxon>
        <taxon>Pseudomonadati</taxon>
        <taxon>Bacteroidota</taxon>
        <taxon>Sphingobacteriia</taxon>
        <taxon>Sphingobacteriales</taxon>
        <taxon>Sphingobacteriaceae</taxon>
        <taxon>Pedobacter</taxon>
    </lineage>
</organism>
<evidence type="ECO:0000313" key="3">
    <source>
        <dbReference type="EMBL" id="PYF77198.1"/>
    </source>
</evidence>
<proteinExistence type="predicted"/>
<protein>
    <recommendedName>
        <fullName evidence="5">LTXXQ motif family protein</fullName>
    </recommendedName>
</protein>
<evidence type="ECO:0000256" key="1">
    <source>
        <dbReference type="SAM" id="MobiDB-lite"/>
    </source>
</evidence>
<evidence type="ECO:0008006" key="5">
    <source>
        <dbReference type="Google" id="ProtNLM"/>
    </source>
</evidence>
<dbReference type="EMBL" id="QKLU01000001">
    <property type="protein sequence ID" value="PYF77198.1"/>
    <property type="molecule type" value="Genomic_DNA"/>
</dbReference>
<dbReference type="AlphaFoldDB" id="A0A318UQ43"/>
<sequence>MKKFIFAIALAAAVLPAAAQTTPAAPAKQQHAAKTAKTTKMQPAASTVPAEQRAVAYSKELQKKLSLDDGQYTKVLAVNTECIKRKDALKAGGQKAGSSKDIAQYRMQQYQTILKPDQMTKLKAMNGQNHMKKGAGKTAATDDMMN</sequence>
<reference evidence="3 4" key="1">
    <citation type="submission" date="2018-06" db="EMBL/GenBank/DDBJ databases">
        <title>Genomic Encyclopedia of Archaeal and Bacterial Type Strains, Phase II (KMG-II): from individual species to whole genera.</title>
        <authorList>
            <person name="Goeker M."/>
        </authorList>
    </citation>
    <scope>NUCLEOTIDE SEQUENCE [LARGE SCALE GENOMIC DNA]</scope>
    <source>
        <strain evidence="3 4">DSM 27372</strain>
    </source>
</reference>
<name>A0A318UQ43_9SPHI</name>
<feature type="signal peptide" evidence="2">
    <location>
        <begin position="1"/>
        <end position="19"/>
    </location>
</feature>
<dbReference type="RefSeq" id="WP_110827266.1">
    <property type="nucleotide sequence ID" value="NZ_QKLU01000001.1"/>
</dbReference>
<feature type="compositionally biased region" description="Low complexity" evidence="1">
    <location>
        <begin position="26"/>
        <end position="45"/>
    </location>
</feature>
<feature type="region of interest" description="Disordered" evidence="1">
    <location>
        <begin position="26"/>
        <end position="48"/>
    </location>
</feature>
<feature type="chain" id="PRO_5016237544" description="LTXXQ motif family protein" evidence="2">
    <location>
        <begin position="20"/>
        <end position="146"/>
    </location>
</feature>
<dbReference type="OrthoDB" id="680361at2"/>